<organism evidence="2 3">
    <name type="scientific">Salmonella enterica subsp. enterica serovar Bovismorbificans</name>
    <dbReference type="NCBI Taxonomy" id="58097"/>
    <lineage>
        <taxon>Bacteria</taxon>
        <taxon>Pseudomonadati</taxon>
        <taxon>Pseudomonadota</taxon>
        <taxon>Gammaproteobacteria</taxon>
        <taxon>Enterobacterales</taxon>
        <taxon>Enterobacteriaceae</taxon>
        <taxon>Salmonella</taxon>
    </lineage>
</organism>
<keyword evidence="1" id="KW-0812">Transmembrane</keyword>
<keyword evidence="1" id="KW-1133">Transmembrane helix</keyword>
<sequence>MGRSKVQSPTVIVSAIWPHILAAGVSGLVATVNFTLRETGVLINESTGAIFNGVSSPTPFFWVRIMVASPLASVIP</sequence>
<keyword evidence="1" id="KW-0472">Membrane</keyword>
<reference evidence="2 3" key="1">
    <citation type="submission" date="2015-03" db="EMBL/GenBank/DDBJ databases">
        <authorList>
            <consortium name="Pathogen Informatics"/>
        </authorList>
    </citation>
    <scope>NUCLEOTIDE SEQUENCE [LARGE SCALE GENOMIC DNA]</scope>
    <source>
        <strain evidence="2 3">D4891</strain>
    </source>
</reference>
<proteinExistence type="predicted"/>
<protein>
    <submittedName>
        <fullName evidence="2">Uncharacterized protein</fullName>
    </submittedName>
</protein>
<accession>A0A655E378</accession>
<gene>
    <name evidence="2" type="ORF">ERS008207_03992</name>
</gene>
<dbReference type="EMBL" id="CQPD01000051">
    <property type="protein sequence ID" value="CNU99027.1"/>
    <property type="molecule type" value="Genomic_DNA"/>
</dbReference>
<dbReference type="AlphaFoldDB" id="A0A655E378"/>
<dbReference type="Proteomes" id="UP000042394">
    <property type="component" value="Unassembled WGS sequence"/>
</dbReference>
<evidence type="ECO:0000313" key="2">
    <source>
        <dbReference type="EMBL" id="CNU99027.1"/>
    </source>
</evidence>
<name>A0A655E378_SALET</name>
<evidence type="ECO:0000313" key="3">
    <source>
        <dbReference type="Proteomes" id="UP000042394"/>
    </source>
</evidence>
<evidence type="ECO:0000256" key="1">
    <source>
        <dbReference type="SAM" id="Phobius"/>
    </source>
</evidence>
<feature type="transmembrane region" description="Helical" evidence="1">
    <location>
        <begin position="16"/>
        <end position="36"/>
    </location>
</feature>